<organism evidence="2 3">
    <name type="scientific">Echinicola pacifica</name>
    <dbReference type="NCBI Taxonomy" id="346377"/>
    <lineage>
        <taxon>Bacteria</taxon>
        <taxon>Pseudomonadati</taxon>
        <taxon>Bacteroidota</taxon>
        <taxon>Cytophagia</taxon>
        <taxon>Cytophagales</taxon>
        <taxon>Cyclobacteriaceae</taxon>
        <taxon>Echinicola</taxon>
    </lineage>
</organism>
<dbReference type="Pfam" id="PF02698">
    <property type="entry name" value="DUF218"/>
    <property type="match status" value="1"/>
</dbReference>
<dbReference type="AlphaFoldDB" id="A0A918PLW6"/>
<feature type="domain" description="DUF218" evidence="1">
    <location>
        <begin position="26"/>
        <end position="190"/>
    </location>
</feature>
<accession>A0A918PLW6</accession>
<protein>
    <recommendedName>
        <fullName evidence="1">DUF218 domain-containing protein</fullName>
    </recommendedName>
</protein>
<dbReference type="GO" id="GO:0043164">
    <property type="term" value="P:Gram-negative-bacterium-type cell wall biogenesis"/>
    <property type="evidence" value="ECO:0007669"/>
    <property type="project" value="TreeGrafter"/>
</dbReference>
<keyword evidence="3" id="KW-1185">Reference proteome</keyword>
<dbReference type="Gene3D" id="3.40.50.620">
    <property type="entry name" value="HUPs"/>
    <property type="match status" value="1"/>
</dbReference>
<dbReference type="PANTHER" id="PTHR30336">
    <property type="entry name" value="INNER MEMBRANE PROTEIN, PROBABLE PERMEASE"/>
    <property type="match status" value="1"/>
</dbReference>
<dbReference type="InterPro" id="IPR014729">
    <property type="entry name" value="Rossmann-like_a/b/a_fold"/>
</dbReference>
<dbReference type="InterPro" id="IPR051599">
    <property type="entry name" value="Cell_Envelope_Assoc"/>
</dbReference>
<comment type="caution">
    <text evidence="2">The sequence shown here is derived from an EMBL/GenBank/DDBJ whole genome shotgun (WGS) entry which is preliminary data.</text>
</comment>
<dbReference type="InterPro" id="IPR003848">
    <property type="entry name" value="DUF218"/>
</dbReference>
<dbReference type="EMBL" id="BMWX01000001">
    <property type="protein sequence ID" value="GGZ15442.1"/>
    <property type="molecule type" value="Genomic_DNA"/>
</dbReference>
<dbReference type="GO" id="GO:0000270">
    <property type="term" value="P:peptidoglycan metabolic process"/>
    <property type="evidence" value="ECO:0007669"/>
    <property type="project" value="TreeGrafter"/>
</dbReference>
<name>A0A918PLW6_9BACT</name>
<evidence type="ECO:0000313" key="3">
    <source>
        <dbReference type="Proteomes" id="UP000619457"/>
    </source>
</evidence>
<dbReference type="CDD" id="cd06259">
    <property type="entry name" value="YdcF-like"/>
    <property type="match status" value="1"/>
</dbReference>
<gene>
    <name evidence="2" type="ORF">GCM10007049_04430</name>
</gene>
<dbReference type="PANTHER" id="PTHR30336:SF4">
    <property type="entry name" value="ENVELOPE BIOGENESIS FACTOR ELYC"/>
    <property type="match status" value="1"/>
</dbReference>
<evidence type="ECO:0000259" key="1">
    <source>
        <dbReference type="Pfam" id="PF02698"/>
    </source>
</evidence>
<reference evidence="2" key="2">
    <citation type="submission" date="2020-09" db="EMBL/GenBank/DDBJ databases">
        <authorList>
            <person name="Sun Q."/>
            <person name="Kim S."/>
        </authorList>
    </citation>
    <scope>NUCLEOTIDE SEQUENCE</scope>
    <source>
        <strain evidence="2">KCTC 12368</strain>
    </source>
</reference>
<dbReference type="Proteomes" id="UP000619457">
    <property type="component" value="Unassembled WGS sequence"/>
</dbReference>
<sequence length="200" mass="22489">MSMQVAKVWEEGLQQVDEVQVNGRPIVVLGGMAESLPELDRPVFFKAGDRLMGAMKLMKASGNSTLVLSGGSLYGPAIASESRHIKAFLTNLGLFPERIVTEPQSTNTAQNARYCSDIFQQNNWAKDIILVSSGYHLHRARMCFEKQGFRVETFATDPLESRSPKPLIYAFIPSMQSLQTWETLLKEWLGLLYYRLKGEI</sequence>
<proteinExistence type="predicted"/>
<reference evidence="2" key="1">
    <citation type="journal article" date="2014" name="Int. J. Syst. Evol. Microbiol.">
        <title>Complete genome sequence of Corynebacterium casei LMG S-19264T (=DSM 44701T), isolated from a smear-ripened cheese.</title>
        <authorList>
            <consortium name="US DOE Joint Genome Institute (JGI-PGF)"/>
            <person name="Walter F."/>
            <person name="Albersmeier A."/>
            <person name="Kalinowski J."/>
            <person name="Ruckert C."/>
        </authorList>
    </citation>
    <scope>NUCLEOTIDE SEQUENCE</scope>
    <source>
        <strain evidence="2">KCTC 12368</strain>
    </source>
</reference>
<evidence type="ECO:0000313" key="2">
    <source>
        <dbReference type="EMBL" id="GGZ15442.1"/>
    </source>
</evidence>
<dbReference type="GO" id="GO:0005886">
    <property type="term" value="C:plasma membrane"/>
    <property type="evidence" value="ECO:0007669"/>
    <property type="project" value="TreeGrafter"/>
</dbReference>